<keyword evidence="1" id="KW-0472">Membrane</keyword>
<keyword evidence="4" id="KW-1185">Reference proteome</keyword>
<evidence type="ECO:0000256" key="1">
    <source>
        <dbReference type="SAM" id="Phobius"/>
    </source>
</evidence>
<feature type="transmembrane region" description="Helical" evidence="1">
    <location>
        <begin position="67"/>
        <end position="94"/>
    </location>
</feature>
<evidence type="ECO:0000313" key="3">
    <source>
        <dbReference type="EnsemblMetazoa" id="CJA26429.1"/>
    </source>
</evidence>
<keyword evidence="1" id="KW-1133">Transmembrane helix</keyword>
<evidence type="ECO:0000256" key="2">
    <source>
        <dbReference type="SAM" id="SignalP"/>
    </source>
</evidence>
<feature type="chain" id="PRO_5035850183" evidence="2">
    <location>
        <begin position="28"/>
        <end position="96"/>
    </location>
</feature>
<evidence type="ECO:0000313" key="4">
    <source>
        <dbReference type="Proteomes" id="UP000005237"/>
    </source>
</evidence>
<dbReference type="EnsemblMetazoa" id="CJA26429.1">
    <property type="protein sequence ID" value="CJA26429.1"/>
    <property type="gene ID" value="WBGene00182001"/>
</dbReference>
<name>A0A8R1ICM7_CAEJA</name>
<reference evidence="4" key="1">
    <citation type="submission" date="2010-08" db="EMBL/GenBank/DDBJ databases">
        <authorList>
            <consortium name="Caenorhabditis japonica Sequencing Consortium"/>
            <person name="Wilson R.K."/>
        </authorList>
    </citation>
    <scope>NUCLEOTIDE SEQUENCE [LARGE SCALE GENOMIC DNA]</scope>
    <source>
        <strain evidence="4">DF5081</strain>
    </source>
</reference>
<reference evidence="3" key="2">
    <citation type="submission" date="2022-06" db="UniProtKB">
        <authorList>
            <consortium name="EnsemblMetazoa"/>
        </authorList>
    </citation>
    <scope>IDENTIFICATION</scope>
    <source>
        <strain evidence="3">DF5081</strain>
    </source>
</reference>
<organism evidence="3 4">
    <name type="scientific">Caenorhabditis japonica</name>
    <dbReference type="NCBI Taxonomy" id="281687"/>
    <lineage>
        <taxon>Eukaryota</taxon>
        <taxon>Metazoa</taxon>
        <taxon>Ecdysozoa</taxon>
        <taxon>Nematoda</taxon>
        <taxon>Chromadorea</taxon>
        <taxon>Rhabditida</taxon>
        <taxon>Rhabditina</taxon>
        <taxon>Rhabditomorpha</taxon>
        <taxon>Rhabditoidea</taxon>
        <taxon>Rhabditidae</taxon>
        <taxon>Peloderinae</taxon>
        <taxon>Caenorhabditis</taxon>
    </lineage>
</organism>
<keyword evidence="2" id="KW-0732">Signal</keyword>
<feature type="signal peptide" evidence="2">
    <location>
        <begin position="1"/>
        <end position="27"/>
    </location>
</feature>
<accession>A0A8R1ICM7</accession>
<proteinExistence type="predicted"/>
<keyword evidence="1" id="KW-0812">Transmembrane</keyword>
<dbReference type="AlphaFoldDB" id="A0A8R1ICM7"/>
<sequence length="96" mass="10836">MPNTFRTNLVIFLRLIVLALLIQKCSAEWFAKSEECYDINNEPLNCPSNVIYYFECCSNECCLRTQIVPAVIIAMIASVMTIFCLVSCVAYCCCGE</sequence>
<protein>
    <submittedName>
        <fullName evidence="3">Uncharacterized protein</fullName>
    </submittedName>
</protein>
<dbReference type="Proteomes" id="UP000005237">
    <property type="component" value="Unassembled WGS sequence"/>
</dbReference>